<evidence type="ECO:0000313" key="8">
    <source>
        <dbReference type="Proteomes" id="UP000007305"/>
    </source>
</evidence>
<dbReference type="InParanoid" id="A0A804MXN3"/>
<organism evidence="7 8">
    <name type="scientific">Zea mays</name>
    <name type="common">Maize</name>
    <dbReference type="NCBI Taxonomy" id="4577"/>
    <lineage>
        <taxon>Eukaryota</taxon>
        <taxon>Viridiplantae</taxon>
        <taxon>Streptophyta</taxon>
        <taxon>Embryophyta</taxon>
        <taxon>Tracheophyta</taxon>
        <taxon>Spermatophyta</taxon>
        <taxon>Magnoliopsida</taxon>
        <taxon>Liliopsida</taxon>
        <taxon>Poales</taxon>
        <taxon>Poaceae</taxon>
        <taxon>PACMAD clade</taxon>
        <taxon>Panicoideae</taxon>
        <taxon>Andropogonodae</taxon>
        <taxon>Andropogoneae</taxon>
        <taxon>Tripsacinae</taxon>
        <taxon>Zea</taxon>
    </lineage>
</organism>
<keyword evidence="3" id="KW-0808">Transferase</keyword>
<dbReference type="SUPFAM" id="SSF64484">
    <property type="entry name" value="beta and beta-prime subunits of DNA dependent RNA-polymerase"/>
    <property type="match status" value="1"/>
</dbReference>
<keyword evidence="2" id="KW-0240">DNA-directed RNA polymerase</keyword>
<dbReference type="AlphaFoldDB" id="A0A804MXN3"/>
<reference evidence="7" key="2">
    <citation type="submission" date="2019-07" db="EMBL/GenBank/DDBJ databases">
        <authorList>
            <person name="Seetharam A."/>
            <person name="Woodhouse M."/>
            <person name="Cannon E."/>
        </authorList>
    </citation>
    <scope>NUCLEOTIDE SEQUENCE [LARGE SCALE GENOMIC DNA]</scope>
    <source>
        <strain evidence="7">cv. B73</strain>
    </source>
</reference>
<dbReference type="GO" id="GO:0003899">
    <property type="term" value="F:DNA-directed RNA polymerase activity"/>
    <property type="evidence" value="ECO:0007669"/>
    <property type="project" value="UniProtKB-EC"/>
</dbReference>
<dbReference type="Gene3D" id="4.10.860.120">
    <property type="entry name" value="RNA polymerase II, clamp domain"/>
    <property type="match status" value="1"/>
</dbReference>
<name>A0A804MXN3_MAIZE</name>
<evidence type="ECO:0000256" key="4">
    <source>
        <dbReference type="ARBA" id="ARBA00022695"/>
    </source>
</evidence>
<reference evidence="8" key="1">
    <citation type="submission" date="2015-12" db="EMBL/GenBank/DDBJ databases">
        <title>Update maize B73 reference genome by single molecule sequencing technologies.</title>
        <authorList>
            <consortium name="Maize Genome Sequencing Project"/>
            <person name="Ware D."/>
        </authorList>
    </citation>
    <scope>NUCLEOTIDE SEQUENCE [LARGE SCALE GENOMIC DNA]</scope>
    <source>
        <strain evidence="8">cv. B73</strain>
    </source>
</reference>
<evidence type="ECO:0000313" key="7">
    <source>
        <dbReference type="EnsemblPlants" id="Zm00001eb119360_P001"/>
    </source>
</evidence>
<keyword evidence="4" id="KW-0548">Nucleotidyltransferase</keyword>
<sequence>MAQLVENPILITHCSQLHDNPSLGLPLQVGGSCESYCCSATQLDNCEGHFGFIKLPVPIYHPSHITELGRYSTSSASASRNPRRTPGKNADSPHVHIASTFLM</sequence>
<dbReference type="Proteomes" id="UP000007305">
    <property type="component" value="Chromosome 3"/>
</dbReference>
<evidence type="ECO:0000256" key="5">
    <source>
        <dbReference type="ARBA" id="ARBA00023163"/>
    </source>
</evidence>
<dbReference type="InterPro" id="IPR044893">
    <property type="entry name" value="RNA_pol_Rpb1_clamp_domain"/>
</dbReference>
<accession>A0A804MXN3</accession>
<dbReference type="EC" id="2.7.7.6" evidence="1"/>
<keyword evidence="5" id="KW-0804">Transcription</keyword>
<evidence type="ECO:0000256" key="2">
    <source>
        <dbReference type="ARBA" id="ARBA00022478"/>
    </source>
</evidence>
<dbReference type="Gramene" id="Zm00001eb119360_T001">
    <property type="protein sequence ID" value="Zm00001eb119360_P001"/>
    <property type="gene ID" value="Zm00001eb119360"/>
</dbReference>
<proteinExistence type="predicted"/>
<evidence type="ECO:0000256" key="3">
    <source>
        <dbReference type="ARBA" id="ARBA00022679"/>
    </source>
</evidence>
<evidence type="ECO:0000256" key="6">
    <source>
        <dbReference type="SAM" id="MobiDB-lite"/>
    </source>
</evidence>
<dbReference type="GO" id="GO:0000428">
    <property type="term" value="C:DNA-directed RNA polymerase complex"/>
    <property type="evidence" value="ECO:0007669"/>
    <property type="project" value="UniProtKB-KW"/>
</dbReference>
<keyword evidence="8" id="KW-1185">Reference proteome</keyword>
<reference evidence="7" key="3">
    <citation type="submission" date="2021-05" db="UniProtKB">
        <authorList>
            <consortium name="EnsemblPlants"/>
        </authorList>
    </citation>
    <scope>IDENTIFICATION</scope>
    <source>
        <strain evidence="7">cv. B73</strain>
    </source>
</reference>
<protein>
    <recommendedName>
        <fullName evidence="1">DNA-directed RNA polymerase</fullName>
        <ecNumber evidence="1">2.7.7.6</ecNumber>
    </recommendedName>
</protein>
<feature type="compositionally biased region" description="Polar residues" evidence="6">
    <location>
        <begin position="71"/>
        <end position="80"/>
    </location>
</feature>
<feature type="region of interest" description="Disordered" evidence="6">
    <location>
        <begin position="71"/>
        <end position="103"/>
    </location>
</feature>
<dbReference type="EnsemblPlants" id="Zm00001eb119360_T001">
    <property type="protein sequence ID" value="Zm00001eb119360_P001"/>
    <property type="gene ID" value="Zm00001eb119360"/>
</dbReference>
<evidence type="ECO:0000256" key="1">
    <source>
        <dbReference type="ARBA" id="ARBA00012418"/>
    </source>
</evidence>